<dbReference type="AlphaFoldDB" id="A0A4C1TPA1"/>
<protein>
    <submittedName>
        <fullName evidence="1">Uncharacterized protein</fullName>
    </submittedName>
</protein>
<sequence length="79" mass="8769">MHWACKRGDENLVKLFAGIDRGIVNVRSPHNRFGPLSRSRFRSLPVSNIDSAPRLAYDLDSDAGHGSDFDEARSNASIK</sequence>
<accession>A0A4C1TPA1</accession>
<gene>
    <name evidence="1" type="ORF">EVAR_73294_1</name>
</gene>
<reference evidence="1 2" key="1">
    <citation type="journal article" date="2019" name="Commun. Biol.">
        <title>The bagworm genome reveals a unique fibroin gene that provides high tensile strength.</title>
        <authorList>
            <person name="Kono N."/>
            <person name="Nakamura H."/>
            <person name="Ohtoshi R."/>
            <person name="Tomita M."/>
            <person name="Numata K."/>
            <person name="Arakawa K."/>
        </authorList>
    </citation>
    <scope>NUCLEOTIDE SEQUENCE [LARGE SCALE GENOMIC DNA]</scope>
</reference>
<evidence type="ECO:0000313" key="1">
    <source>
        <dbReference type="EMBL" id="GBP15800.1"/>
    </source>
</evidence>
<comment type="caution">
    <text evidence="1">The sequence shown here is derived from an EMBL/GenBank/DDBJ whole genome shotgun (WGS) entry which is preliminary data.</text>
</comment>
<dbReference type="OrthoDB" id="60433at2759"/>
<evidence type="ECO:0000313" key="2">
    <source>
        <dbReference type="Proteomes" id="UP000299102"/>
    </source>
</evidence>
<keyword evidence="2" id="KW-1185">Reference proteome</keyword>
<proteinExistence type="predicted"/>
<dbReference type="EMBL" id="BGZK01005869">
    <property type="protein sequence ID" value="GBP15800.1"/>
    <property type="molecule type" value="Genomic_DNA"/>
</dbReference>
<name>A0A4C1TPA1_EUMVA</name>
<dbReference type="Proteomes" id="UP000299102">
    <property type="component" value="Unassembled WGS sequence"/>
</dbReference>
<organism evidence="1 2">
    <name type="scientific">Eumeta variegata</name>
    <name type="common">Bagworm moth</name>
    <name type="synonym">Eumeta japonica</name>
    <dbReference type="NCBI Taxonomy" id="151549"/>
    <lineage>
        <taxon>Eukaryota</taxon>
        <taxon>Metazoa</taxon>
        <taxon>Ecdysozoa</taxon>
        <taxon>Arthropoda</taxon>
        <taxon>Hexapoda</taxon>
        <taxon>Insecta</taxon>
        <taxon>Pterygota</taxon>
        <taxon>Neoptera</taxon>
        <taxon>Endopterygota</taxon>
        <taxon>Lepidoptera</taxon>
        <taxon>Glossata</taxon>
        <taxon>Ditrysia</taxon>
        <taxon>Tineoidea</taxon>
        <taxon>Psychidae</taxon>
        <taxon>Oiketicinae</taxon>
        <taxon>Eumeta</taxon>
    </lineage>
</organism>